<feature type="compositionally biased region" description="Polar residues" evidence="3">
    <location>
        <begin position="92"/>
        <end position="102"/>
    </location>
</feature>
<feature type="compositionally biased region" description="Basic and acidic residues" evidence="3">
    <location>
        <begin position="81"/>
        <end position="90"/>
    </location>
</feature>
<dbReference type="PANTHER" id="PTHR12609">
    <property type="entry name" value="MICROTUBULE ASSOCIATED PROTEIN XMAP215"/>
    <property type="match status" value="1"/>
</dbReference>
<evidence type="ECO:0000313" key="4">
    <source>
        <dbReference type="Proteomes" id="UP000095287"/>
    </source>
</evidence>
<dbReference type="WBParaSite" id="L893_g16356.t1">
    <property type="protein sequence ID" value="L893_g16356.t1"/>
    <property type="gene ID" value="L893_g16356"/>
</dbReference>
<proteinExistence type="inferred from homology"/>
<dbReference type="GO" id="GO:0046785">
    <property type="term" value="P:microtubule polymerization"/>
    <property type="evidence" value="ECO:0007669"/>
    <property type="project" value="InterPro"/>
</dbReference>
<keyword evidence="4" id="KW-1185">Reference proteome</keyword>
<accession>A0A1I7YHH9</accession>
<dbReference type="InterPro" id="IPR045110">
    <property type="entry name" value="XMAP215"/>
</dbReference>
<evidence type="ECO:0000256" key="1">
    <source>
        <dbReference type="ARBA" id="ARBA00025722"/>
    </source>
</evidence>
<dbReference type="PROSITE" id="PS50077">
    <property type="entry name" value="HEAT_REPEAT"/>
    <property type="match status" value="1"/>
</dbReference>
<evidence type="ECO:0000256" key="2">
    <source>
        <dbReference type="PROSITE-ProRule" id="PRU00103"/>
    </source>
</evidence>
<comment type="similarity">
    <text evidence="1">Belongs to the TOG/XMAP215 family.</text>
</comment>
<dbReference type="GO" id="GO:0061863">
    <property type="term" value="F:microtubule plus end polymerase"/>
    <property type="evidence" value="ECO:0007669"/>
    <property type="project" value="InterPro"/>
</dbReference>
<dbReference type="InterPro" id="IPR021133">
    <property type="entry name" value="HEAT_type_2"/>
</dbReference>
<organism evidence="4 5">
    <name type="scientific">Steinernema glaseri</name>
    <dbReference type="NCBI Taxonomy" id="37863"/>
    <lineage>
        <taxon>Eukaryota</taxon>
        <taxon>Metazoa</taxon>
        <taxon>Ecdysozoa</taxon>
        <taxon>Nematoda</taxon>
        <taxon>Chromadorea</taxon>
        <taxon>Rhabditida</taxon>
        <taxon>Tylenchina</taxon>
        <taxon>Panagrolaimomorpha</taxon>
        <taxon>Strongyloidoidea</taxon>
        <taxon>Steinernematidae</taxon>
        <taxon>Steinernema</taxon>
    </lineage>
</organism>
<dbReference type="GO" id="GO:0007051">
    <property type="term" value="P:spindle organization"/>
    <property type="evidence" value="ECO:0007669"/>
    <property type="project" value="InterPro"/>
</dbReference>
<dbReference type="AlphaFoldDB" id="A0A1I7YHH9"/>
<feature type="region of interest" description="Disordered" evidence="3">
    <location>
        <begin position="71"/>
        <end position="102"/>
    </location>
</feature>
<dbReference type="Gene3D" id="1.25.10.10">
    <property type="entry name" value="Leucine-rich Repeat Variant"/>
    <property type="match status" value="1"/>
</dbReference>
<sequence length="102" mass="11003">TVPKKAVKAVTPLLIKHSCESDPEVREASYAALGALMKAIGEKAIAQFIGDVANDKLKMAKIQEFRDKAVVGSSDSAPHPEAARVGRRPSDSLLNRTFTKEK</sequence>
<dbReference type="GO" id="GO:0051010">
    <property type="term" value="F:microtubule plus-end binding"/>
    <property type="evidence" value="ECO:0007669"/>
    <property type="project" value="InterPro"/>
</dbReference>
<protein>
    <submittedName>
        <fullName evidence="5">HEAT repeat domain-containing protein</fullName>
    </submittedName>
</protein>
<dbReference type="Proteomes" id="UP000095287">
    <property type="component" value="Unplaced"/>
</dbReference>
<evidence type="ECO:0000256" key="3">
    <source>
        <dbReference type="SAM" id="MobiDB-lite"/>
    </source>
</evidence>
<reference evidence="5" key="1">
    <citation type="submission" date="2016-11" db="UniProtKB">
        <authorList>
            <consortium name="WormBaseParasite"/>
        </authorList>
    </citation>
    <scope>IDENTIFICATION</scope>
</reference>
<feature type="repeat" description="HEAT" evidence="2">
    <location>
        <begin position="10"/>
        <end position="48"/>
    </location>
</feature>
<evidence type="ECO:0000313" key="5">
    <source>
        <dbReference type="WBParaSite" id="L893_g16356.t1"/>
    </source>
</evidence>
<dbReference type="GO" id="GO:0030951">
    <property type="term" value="P:establishment or maintenance of microtubule cytoskeleton polarity"/>
    <property type="evidence" value="ECO:0007669"/>
    <property type="project" value="InterPro"/>
</dbReference>
<name>A0A1I7YHH9_9BILA</name>
<dbReference type="InterPro" id="IPR011989">
    <property type="entry name" value="ARM-like"/>
</dbReference>